<dbReference type="InterPro" id="IPR046121">
    <property type="entry name" value="DUF6118"/>
</dbReference>
<protein>
    <submittedName>
        <fullName evidence="2">Uncharacterized protein</fullName>
    </submittedName>
</protein>
<organism evidence="2 3">
    <name type="scientific">Novosphingobium nitrogenifigens DSM 19370</name>
    <dbReference type="NCBI Taxonomy" id="983920"/>
    <lineage>
        <taxon>Bacteria</taxon>
        <taxon>Pseudomonadati</taxon>
        <taxon>Pseudomonadota</taxon>
        <taxon>Alphaproteobacteria</taxon>
        <taxon>Sphingomonadales</taxon>
        <taxon>Sphingomonadaceae</taxon>
        <taxon>Novosphingobium</taxon>
    </lineage>
</organism>
<evidence type="ECO:0000313" key="3">
    <source>
        <dbReference type="Proteomes" id="UP000004728"/>
    </source>
</evidence>
<sequence>MTDAPANHSNAQADLDRPEVAFEAMTHKLAILIAAVEGFAARQQELHSRDYTEDLARIHAQQDEAAAAIEMLASKPALRLTPEDIAVQIRRATAKASEVERQHFTAARVDLDRSITRISGIVESALTARQQLRWMGITAVAGVVMGFMLGWVVPDFIDQAVPESWHWPEKHVASVLHRDGWSAGERMLEVYDLQRWQAVRQASSVWQNNAKALEDCQRRAGKVKKGVSCSISVGDPQR</sequence>
<evidence type="ECO:0000256" key="1">
    <source>
        <dbReference type="SAM" id="Phobius"/>
    </source>
</evidence>
<comment type="caution">
    <text evidence="2">The sequence shown here is derived from an EMBL/GenBank/DDBJ whole genome shotgun (WGS) entry which is preliminary data.</text>
</comment>
<dbReference type="OrthoDB" id="7277275at2"/>
<dbReference type="EMBL" id="AEWJ01000007">
    <property type="protein sequence ID" value="EGD60848.1"/>
    <property type="molecule type" value="Genomic_DNA"/>
</dbReference>
<proteinExistence type="predicted"/>
<dbReference type="eggNOG" id="ENOG5032ZSD">
    <property type="taxonomic scope" value="Bacteria"/>
</dbReference>
<accession>F1Z3F9</accession>
<dbReference type="InParanoid" id="F1Z3F9"/>
<dbReference type="AlphaFoldDB" id="F1Z3F9"/>
<keyword evidence="1" id="KW-1133">Transmembrane helix</keyword>
<evidence type="ECO:0000313" key="2">
    <source>
        <dbReference type="EMBL" id="EGD60848.1"/>
    </source>
</evidence>
<dbReference type="HOGENOM" id="CLU_094578_0_0_5"/>
<keyword evidence="1" id="KW-0812">Transmembrane</keyword>
<name>F1Z3F9_9SPHN</name>
<dbReference type="Pfam" id="PF19613">
    <property type="entry name" value="DUF6118"/>
    <property type="match status" value="1"/>
</dbReference>
<gene>
    <name evidence="2" type="ORF">Y88_1643</name>
</gene>
<feature type="transmembrane region" description="Helical" evidence="1">
    <location>
        <begin position="134"/>
        <end position="153"/>
    </location>
</feature>
<dbReference type="STRING" id="983920.Y88_1643"/>
<reference evidence="2 3" key="1">
    <citation type="journal article" date="2012" name="J. Bacteriol.">
        <title>Draft Genome Sequence of Novosphingobium nitrogenifigens Y88T.</title>
        <authorList>
            <person name="Strabala T.J."/>
            <person name="Macdonald L."/>
            <person name="Liu V."/>
            <person name="Smit A.M."/>
        </authorList>
    </citation>
    <scope>NUCLEOTIDE SEQUENCE [LARGE SCALE GENOMIC DNA]</scope>
    <source>
        <strain evidence="2 3">DSM 19370</strain>
    </source>
</reference>
<keyword evidence="3" id="KW-1185">Reference proteome</keyword>
<keyword evidence="1" id="KW-0472">Membrane</keyword>
<dbReference type="Proteomes" id="UP000004728">
    <property type="component" value="Unassembled WGS sequence"/>
</dbReference>